<dbReference type="Gene3D" id="3.40.50.2020">
    <property type="match status" value="1"/>
</dbReference>
<keyword evidence="5" id="KW-1185">Reference proteome</keyword>
<evidence type="ECO:0000313" key="4">
    <source>
        <dbReference type="EMBL" id="MBB3954703.1"/>
    </source>
</evidence>
<comment type="caution">
    <text evidence="4">The sequence shown here is derived from an EMBL/GenBank/DDBJ whole genome shotgun (WGS) entry which is preliminary data.</text>
</comment>
<name>A0A7W6G5Y5_9SPHN</name>
<dbReference type="InterPro" id="IPR051910">
    <property type="entry name" value="ComF/GntX_DNA_util-trans"/>
</dbReference>
<proteinExistence type="inferred from homology"/>
<dbReference type="Pfam" id="PF00156">
    <property type="entry name" value="Pribosyltran"/>
    <property type="match status" value="1"/>
</dbReference>
<feature type="domain" description="Double zinc ribbon" evidence="3">
    <location>
        <begin position="7"/>
        <end position="69"/>
    </location>
</feature>
<protein>
    <submittedName>
        <fullName evidence="4">ComF family protein</fullName>
    </submittedName>
</protein>
<dbReference type="RefSeq" id="WP_246404343.1">
    <property type="nucleotide sequence ID" value="NZ_JACIDX010000005.1"/>
</dbReference>
<evidence type="ECO:0000256" key="1">
    <source>
        <dbReference type="ARBA" id="ARBA00008007"/>
    </source>
</evidence>
<sequence length="247" mass="26168">MSRLSPVLDLLFPPRCPLCGEGVSAHGGLCAPCWSGLAMPGDPSCQLCQRPLSSAAASHAEDGLLCHTCVVEAPRHHGVAAATLYNDTSRQLVIALKHGRRVALAGLMGRLMAARLRAQDVGPGWLVVPVPLHRWRLWGRGFNQSALLTQEIARHTGAKPMVDALVRRRKTPMLGGLGPQERAKVLNGAIDVHPGRKARLHGAKVILADDVLTSGATTNACIAALEQAGAVRVIVACFARVHGEELA</sequence>
<gene>
    <name evidence="4" type="ORF">GGR38_001642</name>
</gene>
<reference evidence="4 5" key="1">
    <citation type="submission" date="2020-08" db="EMBL/GenBank/DDBJ databases">
        <title>Genomic Encyclopedia of Type Strains, Phase IV (KMG-IV): sequencing the most valuable type-strain genomes for metagenomic binning, comparative biology and taxonomic classification.</title>
        <authorList>
            <person name="Goeker M."/>
        </authorList>
    </citation>
    <scope>NUCLEOTIDE SEQUENCE [LARGE SCALE GENOMIC DNA]</scope>
    <source>
        <strain evidence="4 5">DSM 27057</strain>
    </source>
</reference>
<comment type="similarity">
    <text evidence="1">Belongs to the ComF/GntX family.</text>
</comment>
<evidence type="ECO:0000259" key="2">
    <source>
        <dbReference type="Pfam" id="PF00156"/>
    </source>
</evidence>
<dbReference type="InterPro" id="IPR000836">
    <property type="entry name" value="PRTase_dom"/>
</dbReference>
<evidence type="ECO:0000313" key="5">
    <source>
        <dbReference type="Proteomes" id="UP000548867"/>
    </source>
</evidence>
<accession>A0A7W6G5Y5</accession>
<dbReference type="EMBL" id="JACIDX010000005">
    <property type="protein sequence ID" value="MBB3954703.1"/>
    <property type="molecule type" value="Genomic_DNA"/>
</dbReference>
<dbReference type="InterPro" id="IPR044005">
    <property type="entry name" value="DZR_2"/>
</dbReference>
<dbReference type="PANTHER" id="PTHR47505">
    <property type="entry name" value="DNA UTILIZATION PROTEIN YHGH"/>
    <property type="match status" value="1"/>
</dbReference>
<dbReference type="SUPFAM" id="SSF53271">
    <property type="entry name" value="PRTase-like"/>
    <property type="match status" value="1"/>
</dbReference>
<feature type="domain" description="Phosphoribosyltransferase" evidence="2">
    <location>
        <begin position="185"/>
        <end position="243"/>
    </location>
</feature>
<organism evidence="4 5">
    <name type="scientific">Novosphingobium sediminicola</name>
    <dbReference type="NCBI Taxonomy" id="563162"/>
    <lineage>
        <taxon>Bacteria</taxon>
        <taxon>Pseudomonadati</taxon>
        <taxon>Pseudomonadota</taxon>
        <taxon>Alphaproteobacteria</taxon>
        <taxon>Sphingomonadales</taxon>
        <taxon>Sphingomonadaceae</taxon>
        <taxon>Novosphingobium</taxon>
    </lineage>
</organism>
<evidence type="ECO:0000259" key="3">
    <source>
        <dbReference type="Pfam" id="PF18912"/>
    </source>
</evidence>
<dbReference type="Proteomes" id="UP000548867">
    <property type="component" value="Unassembled WGS sequence"/>
</dbReference>
<dbReference type="CDD" id="cd06223">
    <property type="entry name" value="PRTases_typeI"/>
    <property type="match status" value="1"/>
</dbReference>
<dbReference type="InterPro" id="IPR029057">
    <property type="entry name" value="PRTase-like"/>
</dbReference>
<dbReference type="AlphaFoldDB" id="A0A7W6G5Y5"/>
<dbReference type="Pfam" id="PF18912">
    <property type="entry name" value="DZR_2"/>
    <property type="match status" value="1"/>
</dbReference>
<dbReference type="PANTHER" id="PTHR47505:SF1">
    <property type="entry name" value="DNA UTILIZATION PROTEIN YHGH"/>
    <property type="match status" value="1"/>
</dbReference>